<reference evidence="1 2" key="1">
    <citation type="submission" date="2020-02" db="EMBL/GenBank/DDBJ databases">
        <title>Newly sequenced genome of strain CSTR1 showed variability in Candidatus Kuenenia stuttgartiensis genomes.</title>
        <authorList>
            <person name="Ding C."/>
            <person name="Adrian L."/>
        </authorList>
    </citation>
    <scope>NUCLEOTIDE SEQUENCE [LARGE SCALE GENOMIC DNA]</scope>
    <source>
        <strain evidence="1 2">CSTR1</strain>
    </source>
</reference>
<gene>
    <name evidence="1" type="ORF">KsCSTR_18440</name>
</gene>
<dbReference type="AlphaFoldDB" id="A0A6G7GPH2"/>
<name>A0A6G7GPH2_KUEST</name>
<protein>
    <submittedName>
        <fullName evidence="1">Uncharacterized protein</fullName>
    </submittedName>
</protein>
<proteinExistence type="predicted"/>
<organism evidence="1 2">
    <name type="scientific">Kuenenia stuttgartiensis</name>
    <dbReference type="NCBI Taxonomy" id="174633"/>
    <lineage>
        <taxon>Bacteria</taxon>
        <taxon>Pseudomonadati</taxon>
        <taxon>Planctomycetota</taxon>
        <taxon>Candidatus Brocadiia</taxon>
        <taxon>Candidatus Brocadiales</taxon>
        <taxon>Candidatus Brocadiaceae</taxon>
        <taxon>Candidatus Kuenenia</taxon>
    </lineage>
</organism>
<accession>A0A6G7GPH2</accession>
<dbReference type="EMBL" id="CP049055">
    <property type="protein sequence ID" value="QII11223.1"/>
    <property type="molecule type" value="Genomic_DNA"/>
</dbReference>
<evidence type="ECO:0000313" key="1">
    <source>
        <dbReference type="EMBL" id="QII11223.1"/>
    </source>
</evidence>
<sequence length="39" mass="4608">MNHEYTRALFIAVKLKNTQGEITCHIISFLHPPNRRAMR</sequence>
<dbReference type="Proteomes" id="UP000501926">
    <property type="component" value="Chromosome"/>
</dbReference>
<evidence type="ECO:0000313" key="2">
    <source>
        <dbReference type="Proteomes" id="UP000501926"/>
    </source>
</evidence>